<evidence type="ECO:0000313" key="3">
    <source>
        <dbReference type="Proteomes" id="UP001151529"/>
    </source>
</evidence>
<sequence length="167" mass="19050">MAPKHMAISPLRDLSGPRSMSAFSRKQPVEERRPFQIPKSMGGPGSNSWLLVRDNWSHYPQGNHMLNLKANLRRRRRVLFQAKSRVQWLELSDRNTTFFHRSLVHEQTRSRINELRDEAGRTTTDQAEIGRMAKDYFMGILTAPAPPNPAPSQITTLFPNAISAETA</sequence>
<keyword evidence="3" id="KW-1185">Reference proteome</keyword>
<dbReference type="AlphaFoldDB" id="A0A9Q0TB53"/>
<dbReference type="EMBL" id="JAPFFL010000008">
    <property type="protein sequence ID" value="KAJ6707687.1"/>
    <property type="molecule type" value="Genomic_DNA"/>
</dbReference>
<protein>
    <submittedName>
        <fullName evidence="2">Uncharacterized protein</fullName>
    </submittedName>
</protein>
<reference evidence="2" key="1">
    <citation type="submission" date="2022-11" db="EMBL/GenBank/DDBJ databases">
        <authorList>
            <person name="Hyden B.L."/>
            <person name="Feng K."/>
            <person name="Yates T."/>
            <person name="Jawdy S."/>
            <person name="Smart L.B."/>
            <person name="Muchero W."/>
        </authorList>
    </citation>
    <scope>NUCLEOTIDE SEQUENCE</scope>
    <source>
        <tissue evidence="2">Shoot tip</tissue>
    </source>
</reference>
<organism evidence="2 3">
    <name type="scientific">Salix viminalis</name>
    <name type="common">Common osier</name>
    <name type="synonym">Basket willow</name>
    <dbReference type="NCBI Taxonomy" id="40686"/>
    <lineage>
        <taxon>Eukaryota</taxon>
        <taxon>Viridiplantae</taxon>
        <taxon>Streptophyta</taxon>
        <taxon>Embryophyta</taxon>
        <taxon>Tracheophyta</taxon>
        <taxon>Spermatophyta</taxon>
        <taxon>Magnoliopsida</taxon>
        <taxon>eudicotyledons</taxon>
        <taxon>Gunneridae</taxon>
        <taxon>Pentapetalae</taxon>
        <taxon>rosids</taxon>
        <taxon>fabids</taxon>
        <taxon>Malpighiales</taxon>
        <taxon>Salicaceae</taxon>
        <taxon>Saliceae</taxon>
        <taxon>Salix</taxon>
    </lineage>
</organism>
<comment type="caution">
    <text evidence="2">The sequence shown here is derived from an EMBL/GenBank/DDBJ whole genome shotgun (WGS) entry which is preliminary data.</text>
</comment>
<proteinExistence type="predicted"/>
<evidence type="ECO:0000256" key="1">
    <source>
        <dbReference type="SAM" id="MobiDB-lite"/>
    </source>
</evidence>
<reference evidence="2" key="2">
    <citation type="journal article" date="2023" name="Int. J. Mol. Sci.">
        <title>De Novo Assembly and Annotation of 11 Diverse Shrub Willow (Salix) Genomes Reveals Novel Gene Organization in Sex-Linked Regions.</title>
        <authorList>
            <person name="Hyden B."/>
            <person name="Feng K."/>
            <person name="Yates T.B."/>
            <person name="Jawdy S."/>
            <person name="Cereghino C."/>
            <person name="Smart L.B."/>
            <person name="Muchero W."/>
        </authorList>
    </citation>
    <scope>NUCLEOTIDE SEQUENCE [LARGE SCALE GENOMIC DNA]</scope>
    <source>
        <tissue evidence="2">Shoot tip</tissue>
    </source>
</reference>
<feature type="region of interest" description="Disordered" evidence="1">
    <location>
        <begin position="1"/>
        <end position="40"/>
    </location>
</feature>
<dbReference type="Proteomes" id="UP001151529">
    <property type="component" value="Chromosome 4"/>
</dbReference>
<dbReference type="OrthoDB" id="852337at2759"/>
<accession>A0A9Q0TB53</accession>
<name>A0A9Q0TB53_SALVM</name>
<gene>
    <name evidence="2" type="ORF">OIU85_027998</name>
</gene>
<evidence type="ECO:0000313" key="2">
    <source>
        <dbReference type="EMBL" id="KAJ6707687.1"/>
    </source>
</evidence>